<protein>
    <recommendedName>
        <fullName evidence="7">alcohol dehydrogenase (NADP(+))</fullName>
        <ecNumber evidence="7">1.1.1.2</ecNumber>
    </recommendedName>
</protein>
<organism evidence="10 11">
    <name type="scientific">Acinetobacter radioresistens</name>
    <dbReference type="NCBI Taxonomy" id="40216"/>
    <lineage>
        <taxon>Bacteria</taxon>
        <taxon>Pseudomonadati</taxon>
        <taxon>Pseudomonadota</taxon>
        <taxon>Gammaproteobacteria</taxon>
        <taxon>Moraxellales</taxon>
        <taxon>Moraxellaceae</taxon>
        <taxon>Acinetobacter</taxon>
    </lineage>
</organism>
<evidence type="ECO:0000256" key="1">
    <source>
        <dbReference type="ARBA" id="ARBA00001947"/>
    </source>
</evidence>
<dbReference type="InterPro" id="IPR013154">
    <property type="entry name" value="ADH-like_N"/>
</dbReference>
<dbReference type="SUPFAM" id="SSF51735">
    <property type="entry name" value="NAD(P)-binding Rossmann-fold domains"/>
    <property type="match status" value="1"/>
</dbReference>
<dbReference type="GO" id="GO:0008270">
    <property type="term" value="F:zinc ion binding"/>
    <property type="evidence" value="ECO:0007669"/>
    <property type="project" value="InterPro"/>
</dbReference>
<keyword evidence="4 8" id="KW-0862">Zinc</keyword>
<dbReference type="InterPro" id="IPR011032">
    <property type="entry name" value="GroES-like_sf"/>
</dbReference>
<proteinExistence type="inferred from homology"/>
<dbReference type="SUPFAM" id="SSF50129">
    <property type="entry name" value="GroES-like"/>
    <property type="match status" value="1"/>
</dbReference>
<dbReference type="Gene3D" id="3.40.50.720">
    <property type="entry name" value="NAD(P)-binding Rossmann-like Domain"/>
    <property type="match status" value="1"/>
</dbReference>
<dbReference type="InterPro" id="IPR013149">
    <property type="entry name" value="ADH-like_C"/>
</dbReference>
<feature type="domain" description="Enoyl reductase (ER)" evidence="9">
    <location>
        <begin position="16"/>
        <end position="337"/>
    </location>
</feature>
<dbReference type="SMART" id="SM00829">
    <property type="entry name" value="PKS_ER"/>
    <property type="match status" value="1"/>
</dbReference>
<dbReference type="InterPro" id="IPR036291">
    <property type="entry name" value="NAD(P)-bd_dom_sf"/>
</dbReference>
<dbReference type="PROSITE" id="PS00059">
    <property type="entry name" value="ADH_ZINC"/>
    <property type="match status" value="1"/>
</dbReference>
<dbReference type="FunFam" id="3.90.180.10:FF:000018">
    <property type="entry name" value="NAD(P)-dependent alcohol dehydrogenase"/>
    <property type="match status" value="1"/>
</dbReference>
<name>A0A8H2PU04_ACIRA</name>
<keyword evidence="6" id="KW-0560">Oxidoreductase</keyword>
<evidence type="ECO:0000256" key="8">
    <source>
        <dbReference type="RuleBase" id="RU361277"/>
    </source>
</evidence>
<dbReference type="InterPro" id="IPR047109">
    <property type="entry name" value="CAD-like"/>
</dbReference>
<dbReference type="AlphaFoldDB" id="A0A8H2PU04"/>
<evidence type="ECO:0000313" key="11">
    <source>
        <dbReference type="Proteomes" id="UP000314285"/>
    </source>
</evidence>
<evidence type="ECO:0000256" key="5">
    <source>
        <dbReference type="ARBA" id="ARBA00022857"/>
    </source>
</evidence>
<evidence type="ECO:0000259" key="9">
    <source>
        <dbReference type="SMART" id="SM00829"/>
    </source>
</evidence>
<evidence type="ECO:0000256" key="7">
    <source>
        <dbReference type="ARBA" id="ARBA00024074"/>
    </source>
</evidence>
<comment type="cofactor">
    <cofactor evidence="1 8">
        <name>Zn(2+)</name>
        <dbReference type="ChEBI" id="CHEBI:29105"/>
    </cofactor>
</comment>
<comment type="caution">
    <text evidence="10">The sequence shown here is derived from an EMBL/GenBank/DDBJ whole genome shotgun (WGS) entry which is preliminary data.</text>
</comment>
<reference evidence="10 11" key="1">
    <citation type="submission" date="2019-06" db="EMBL/GenBank/DDBJ databases">
        <title>Genome of Acinetobacter radioresistens APH1, a phenol degrading strain.</title>
        <authorList>
            <person name="Liu Y."/>
        </authorList>
    </citation>
    <scope>NUCLEOTIDE SEQUENCE [LARGE SCALE GENOMIC DNA]</scope>
    <source>
        <strain evidence="10 11">APH1</strain>
    </source>
</reference>
<accession>A0A8H2PU04</accession>
<dbReference type="EMBL" id="VFBM01000006">
    <property type="protein sequence ID" value="TNX91657.1"/>
    <property type="molecule type" value="Genomic_DNA"/>
</dbReference>
<dbReference type="InterPro" id="IPR020843">
    <property type="entry name" value="ER"/>
</dbReference>
<evidence type="ECO:0000256" key="2">
    <source>
        <dbReference type="ARBA" id="ARBA00008072"/>
    </source>
</evidence>
<sequence length="342" mass="36765">MSQKNTIRAYAAMQPGATLVPYEFDAGDLQPHQVEVKVEYCGLCHSDISVLNNDWGSSVYPVVAGHEIIGTIIGLGSEARGLQLGQRVGIGWTAESCQHCDYCIAGDQVMCNGGSKATIVDHAGGFAEKVRADWQWAIPLPDDLDPQSAGPLLCGGITVFDPLLKHQIQSVHHVGVIGIGGLGHMAIKLLKAWGCEITAFTSSLDKTPELIEMGANHVVNSRDSAALKDQYGKFDLLLSTVNVSLDWKSYLHTLAPHGTVHMLGLTLEPMQVPVGTLIGGNKSVTGSPTGSPAALRQLLKFAARKNIAPQIELFPMSQINEAIERLHSGQVRYRVVLKADFD</sequence>
<evidence type="ECO:0000313" key="10">
    <source>
        <dbReference type="EMBL" id="TNX91657.1"/>
    </source>
</evidence>
<dbReference type="Pfam" id="PF08240">
    <property type="entry name" value="ADH_N"/>
    <property type="match status" value="1"/>
</dbReference>
<dbReference type="PANTHER" id="PTHR42683">
    <property type="entry name" value="ALDEHYDE REDUCTASE"/>
    <property type="match status" value="1"/>
</dbReference>
<gene>
    <name evidence="10" type="ORF">FHY67_08855</name>
</gene>
<evidence type="ECO:0000256" key="4">
    <source>
        <dbReference type="ARBA" id="ARBA00022833"/>
    </source>
</evidence>
<keyword evidence="5" id="KW-0521">NADP</keyword>
<keyword evidence="3 8" id="KW-0479">Metal-binding</keyword>
<evidence type="ECO:0000256" key="6">
    <source>
        <dbReference type="ARBA" id="ARBA00023002"/>
    </source>
</evidence>
<dbReference type="FunFam" id="3.40.50.720:FF:000022">
    <property type="entry name" value="Cinnamyl alcohol dehydrogenase"/>
    <property type="match status" value="1"/>
</dbReference>
<dbReference type="EC" id="1.1.1.2" evidence="7"/>
<dbReference type="InterPro" id="IPR002328">
    <property type="entry name" value="ADH_Zn_CS"/>
</dbReference>
<evidence type="ECO:0000256" key="3">
    <source>
        <dbReference type="ARBA" id="ARBA00022723"/>
    </source>
</evidence>
<dbReference type="InterPro" id="IPR029752">
    <property type="entry name" value="D-isomer_DH_CS1"/>
</dbReference>
<dbReference type="GO" id="GO:0008106">
    <property type="term" value="F:alcohol dehydrogenase (NADP+) activity"/>
    <property type="evidence" value="ECO:0007669"/>
    <property type="project" value="UniProtKB-EC"/>
</dbReference>
<dbReference type="Pfam" id="PF00107">
    <property type="entry name" value="ADH_zinc_N"/>
    <property type="match status" value="1"/>
</dbReference>
<comment type="similarity">
    <text evidence="2 8">Belongs to the zinc-containing alcohol dehydrogenase family.</text>
</comment>
<dbReference type="CDD" id="cd05283">
    <property type="entry name" value="CAD1"/>
    <property type="match status" value="1"/>
</dbReference>
<dbReference type="Gene3D" id="3.90.180.10">
    <property type="entry name" value="Medium-chain alcohol dehydrogenases, catalytic domain"/>
    <property type="match status" value="1"/>
</dbReference>
<dbReference type="Proteomes" id="UP000314285">
    <property type="component" value="Unassembled WGS sequence"/>
</dbReference>
<dbReference type="PROSITE" id="PS00065">
    <property type="entry name" value="D_2_HYDROXYACID_DH_1"/>
    <property type="match status" value="1"/>
</dbReference>
<dbReference type="RefSeq" id="WP_005404681.1">
    <property type="nucleotide sequence ID" value="NZ_CABKOV010000015.1"/>
</dbReference>